<dbReference type="Gene3D" id="3.40.350.10">
    <property type="entry name" value="Creatinase/prolidase N-terminal domain"/>
    <property type="match status" value="1"/>
</dbReference>
<dbReference type="EMBL" id="RKST01000001">
    <property type="protein sequence ID" value="RUM99540.1"/>
    <property type="molecule type" value="Genomic_DNA"/>
</dbReference>
<dbReference type="InterPro" id="IPR000587">
    <property type="entry name" value="Creatinase_N"/>
</dbReference>
<dbReference type="InterPro" id="IPR000994">
    <property type="entry name" value="Pept_M24"/>
</dbReference>
<dbReference type="Pfam" id="PF01321">
    <property type="entry name" value="Creatinase_N"/>
    <property type="match status" value="1"/>
</dbReference>
<dbReference type="Pfam" id="PF00557">
    <property type="entry name" value="Peptidase_M24"/>
    <property type="match status" value="1"/>
</dbReference>
<feature type="domain" description="Creatinase N-terminal" evidence="2">
    <location>
        <begin position="27"/>
        <end position="175"/>
    </location>
</feature>
<dbReference type="OrthoDB" id="9761809at2"/>
<dbReference type="InterPro" id="IPR036005">
    <property type="entry name" value="Creatinase/aminopeptidase-like"/>
</dbReference>
<keyword evidence="3" id="KW-0378">Hydrolase</keyword>
<evidence type="ECO:0000259" key="2">
    <source>
        <dbReference type="Pfam" id="PF01321"/>
    </source>
</evidence>
<dbReference type="PANTHER" id="PTHR46112:SF2">
    <property type="entry name" value="XAA-PRO AMINOPEPTIDASE P-RELATED"/>
    <property type="match status" value="1"/>
</dbReference>
<proteinExistence type="predicted"/>
<comment type="caution">
    <text evidence="3">The sequence shown here is derived from an EMBL/GenBank/DDBJ whole genome shotgun (WGS) entry which is preliminary data.</text>
</comment>
<gene>
    <name evidence="3" type="ORF">EET67_01155</name>
</gene>
<dbReference type="GO" id="GO:0004177">
    <property type="term" value="F:aminopeptidase activity"/>
    <property type="evidence" value="ECO:0007669"/>
    <property type="project" value="UniProtKB-KW"/>
</dbReference>
<dbReference type="AlphaFoldDB" id="A0A432VBJ6"/>
<evidence type="ECO:0000313" key="3">
    <source>
        <dbReference type="EMBL" id="RUM99540.1"/>
    </source>
</evidence>
<dbReference type="SUPFAM" id="SSF53092">
    <property type="entry name" value="Creatinase/prolidase N-terminal domain"/>
    <property type="match status" value="1"/>
</dbReference>
<sequence>MEYRDEVYLKSQPENEAPFSDQEFSDRLTKLRGRMAAAGVDMLFLTAPESMFYMSGYQALWYQAQSPSQWPASSGIAVHVDHDKYILFDSEREAVLGRVFTRSTDTRFFPRHILRGSIDFVVDQLKAEGWLKGTVGLEYRSYRPNRVIGGQHQAAFEAAGVKVVDGTDILREQRWVKSPAEIACLEEAARIANIGMAAAKATIRPGVTELEVYGEIVRAMAAAGGENPSITMPVLSGSKTNAHHGLATRRKIGKGELVLVDLCGVHKRYHINMARTFSTGEPDADVADVANRVAHSMELIRGVLRPNLPVREFNETMMNYFIEEGLWGERGWIGGYEMGISFPPDWVGNFIFDPLSEINADRLFEPGTAVNYENQFFLPRFVGQYFTIESFLFKQDEALMLSEQPFPLIVID</sequence>
<dbReference type="SUPFAM" id="SSF55920">
    <property type="entry name" value="Creatinase/aminopeptidase"/>
    <property type="match status" value="1"/>
</dbReference>
<dbReference type="Proteomes" id="UP000281647">
    <property type="component" value="Unassembled WGS sequence"/>
</dbReference>
<accession>A0A432VBJ6</accession>
<dbReference type="CDD" id="cd01066">
    <property type="entry name" value="APP_MetAP"/>
    <property type="match status" value="1"/>
</dbReference>
<dbReference type="RefSeq" id="WP_128625780.1">
    <property type="nucleotide sequence ID" value="NZ_RKST01000001.1"/>
</dbReference>
<organism evidence="3 4">
    <name type="scientific">Borborobacter arsenicus</name>
    <dbReference type="NCBI Taxonomy" id="1851146"/>
    <lineage>
        <taxon>Bacteria</taxon>
        <taxon>Pseudomonadati</taxon>
        <taxon>Pseudomonadota</taxon>
        <taxon>Alphaproteobacteria</taxon>
        <taxon>Hyphomicrobiales</taxon>
        <taxon>Phyllobacteriaceae</taxon>
        <taxon>Borborobacter</taxon>
    </lineage>
</organism>
<name>A0A432VBJ6_9HYPH</name>
<keyword evidence="4" id="KW-1185">Reference proteome</keyword>
<keyword evidence="3" id="KW-0031">Aminopeptidase</keyword>
<dbReference type="InterPro" id="IPR050659">
    <property type="entry name" value="Peptidase_M24B"/>
</dbReference>
<protein>
    <submittedName>
        <fullName evidence="3">Aminopeptidase P family protein</fullName>
    </submittedName>
</protein>
<dbReference type="PANTHER" id="PTHR46112">
    <property type="entry name" value="AMINOPEPTIDASE"/>
    <property type="match status" value="1"/>
</dbReference>
<evidence type="ECO:0000259" key="1">
    <source>
        <dbReference type="Pfam" id="PF00557"/>
    </source>
</evidence>
<feature type="domain" description="Peptidase M24" evidence="1">
    <location>
        <begin position="184"/>
        <end position="377"/>
    </location>
</feature>
<dbReference type="InterPro" id="IPR029149">
    <property type="entry name" value="Creatin/AminoP/Spt16_N"/>
</dbReference>
<keyword evidence="3" id="KW-0645">Protease</keyword>
<dbReference type="Gene3D" id="3.90.230.10">
    <property type="entry name" value="Creatinase/methionine aminopeptidase superfamily"/>
    <property type="match status" value="1"/>
</dbReference>
<reference evidence="3 4" key="1">
    <citation type="submission" date="2018-11" db="EMBL/GenBank/DDBJ databases">
        <title>Pseudaminobacter arsenicus sp. nov., an arsenic-resistant bacterium isolated from arsenic-rich aquifers.</title>
        <authorList>
            <person name="Mu Y."/>
        </authorList>
    </citation>
    <scope>NUCLEOTIDE SEQUENCE [LARGE SCALE GENOMIC DNA]</scope>
    <source>
        <strain evidence="3 4">CB3</strain>
    </source>
</reference>
<evidence type="ECO:0000313" key="4">
    <source>
        <dbReference type="Proteomes" id="UP000281647"/>
    </source>
</evidence>